<gene>
    <name evidence="2" type="ORF">DRV85_14705</name>
</gene>
<name>A0A365U647_9RHOB</name>
<reference evidence="2 3" key="1">
    <citation type="submission" date="2018-07" db="EMBL/GenBank/DDBJ databases">
        <title>Rhodosalinus sp. strain E84T genomic sequence and assembly.</title>
        <authorList>
            <person name="Liu Z.-W."/>
            <person name="Lu D.-C."/>
        </authorList>
    </citation>
    <scope>NUCLEOTIDE SEQUENCE [LARGE SCALE GENOMIC DNA]</scope>
    <source>
        <strain evidence="2 3">E84</strain>
    </source>
</reference>
<keyword evidence="1" id="KW-1133">Transmembrane helix</keyword>
<sequence length="128" mass="13350">MPEFFQPDPVLLAFIGFRQTLYLEGLALLALIKAVVARGACRRLSLAALAVAGVAVAVKLAALLPDAPALQAASFVRNAGGGMAVPLAASALLVAAGFAPGWRWAWLDIIHLMWLGALLGLWGYAAWG</sequence>
<evidence type="ECO:0000256" key="1">
    <source>
        <dbReference type="SAM" id="Phobius"/>
    </source>
</evidence>
<keyword evidence="3" id="KW-1185">Reference proteome</keyword>
<evidence type="ECO:0000313" key="2">
    <source>
        <dbReference type="EMBL" id="RBI83894.1"/>
    </source>
</evidence>
<accession>A0A365U647</accession>
<dbReference type="RefSeq" id="WP_113290233.1">
    <property type="nucleotide sequence ID" value="NZ_QNTQ01000014.1"/>
</dbReference>
<feature type="transmembrane region" description="Helical" evidence="1">
    <location>
        <begin position="12"/>
        <end position="32"/>
    </location>
</feature>
<feature type="transmembrane region" description="Helical" evidence="1">
    <location>
        <begin position="84"/>
        <end position="102"/>
    </location>
</feature>
<feature type="transmembrane region" description="Helical" evidence="1">
    <location>
        <begin position="44"/>
        <end position="64"/>
    </location>
</feature>
<organism evidence="2 3">
    <name type="scientific">Rhodosalinus halophilus</name>
    <dbReference type="NCBI Taxonomy" id="2259333"/>
    <lineage>
        <taxon>Bacteria</taxon>
        <taxon>Pseudomonadati</taxon>
        <taxon>Pseudomonadota</taxon>
        <taxon>Alphaproteobacteria</taxon>
        <taxon>Rhodobacterales</taxon>
        <taxon>Paracoccaceae</taxon>
        <taxon>Rhodosalinus</taxon>
    </lineage>
</organism>
<comment type="caution">
    <text evidence="2">The sequence shown here is derived from an EMBL/GenBank/DDBJ whole genome shotgun (WGS) entry which is preliminary data.</text>
</comment>
<dbReference type="AlphaFoldDB" id="A0A365U647"/>
<dbReference type="Proteomes" id="UP000253370">
    <property type="component" value="Unassembled WGS sequence"/>
</dbReference>
<dbReference type="EMBL" id="QNTQ01000014">
    <property type="protein sequence ID" value="RBI83894.1"/>
    <property type="molecule type" value="Genomic_DNA"/>
</dbReference>
<feature type="transmembrane region" description="Helical" evidence="1">
    <location>
        <begin position="109"/>
        <end position="127"/>
    </location>
</feature>
<protein>
    <submittedName>
        <fullName evidence="2">Uncharacterized protein</fullName>
    </submittedName>
</protein>
<keyword evidence="1" id="KW-0472">Membrane</keyword>
<proteinExistence type="predicted"/>
<keyword evidence="1" id="KW-0812">Transmembrane</keyword>
<evidence type="ECO:0000313" key="3">
    <source>
        <dbReference type="Proteomes" id="UP000253370"/>
    </source>
</evidence>